<dbReference type="InterPro" id="IPR000524">
    <property type="entry name" value="Tscrpt_reg_HTH_GntR"/>
</dbReference>
<dbReference type="PANTHER" id="PTHR43537">
    <property type="entry name" value="TRANSCRIPTIONAL REGULATOR, GNTR FAMILY"/>
    <property type="match status" value="1"/>
</dbReference>
<accession>E6VUY9</accession>
<dbReference type="STRING" id="643562.Daes_2494"/>
<dbReference type="AlphaFoldDB" id="E6VUY9"/>
<dbReference type="InterPro" id="IPR036388">
    <property type="entry name" value="WH-like_DNA-bd_sf"/>
</dbReference>
<dbReference type="EMBL" id="CP002431">
    <property type="protein sequence ID" value="ADU63497.1"/>
    <property type="molecule type" value="Genomic_DNA"/>
</dbReference>
<keyword evidence="1" id="KW-0805">Transcription regulation</keyword>
<dbReference type="Pfam" id="PF00392">
    <property type="entry name" value="GntR"/>
    <property type="match status" value="1"/>
</dbReference>
<dbReference type="InterPro" id="IPR011711">
    <property type="entry name" value="GntR_C"/>
</dbReference>
<dbReference type="RefSeq" id="WP_013515409.1">
    <property type="nucleotide sequence ID" value="NC_014844.1"/>
</dbReference>
<evidence type="ECO:0000313" key="6">
    <source>
        <dbReference type="Proteomes" id="UP000002191"/>
    </source>
</evidence>
<dbReference type="GO" id="GO:0003677">
    <property type="term" value="F:DNA binding"/>
    <property type="evidence" value="ECO:0007669"/>
    <property type="project" value="UniProtKB-KW"/>
</dbReference>
<dbReference type="Pfam" id="PF07729">
    <property type="entry name" value="FCD"/>
    <property type="match status" value="1"/>
</dbReference>
<keyword evidence="6" id="KW-1185">Reference proteome</keyword>
<dbReference type="eggNOG" id="COG2186">
    <property type="taxonomic scope" value="Bacteria"/>
</dbReference>
<dbReference type="SUPFAM" id="SSF46785">
    <property type="entry name" value="Winged helix' DNA-binding domain"/>
    <property type="match status" value="1"/>
</dbReference>
<reference evidence="6" key="1">
    <citation type="submission" date="2010-12" db="EMBL/GenBank/DDBJ databases">
        <title>Complete sequence of Desulfovibrio aespoeensis Aspo-2.</title>
        <authorList>
            <consortium name="US DOE Joint Genome Institute"/>
            <person name="Lucas S."/>
            <person name="Copeland A."/>
            <person name="Lapidus A."/>
            <person name="Cheng J.-F."/>
            <person name="Goodwin L."/>
            <person name="Pitluck S."/>
            <person name="Chertkov O."/>
            <person name="Misra M."/>
            <person name="Detter J.C."/>
            <person name="Han C."/>
            <person name="Tapia R."/>
            <person name="Land M."/>
            <person name="Hauser L."/>
            <person name="Kyrpides N."/>
            <person name="Ivanova N."/>
            <person name="Ovchinnikova G."/>
            <person name="Pedersen K."/>
            <person name="Jagevall S."/>
            <person name="Hazen T."/>
            <person name="Woyke T."/>
        </authorList>
    </citation>
    <scope>NUCLEOTIDE SEQUENCE [LARGE SCALE GENOMIC DNA]</scope>
    <source>
        <strain evidence="6">ATCC 700646 / DSM 10631 / Aspo-2</strain>
    </source>
</reference>
<organism evidence="5 6">
    <name type="scientific">Pseudodesulfovibrio aespoeensis (strain ATCC 700646 / DSM 10631 / Aspo-2)</name>
    <name type="common">Desulfovibrio aespoeensis</name>
    <dbReference type="NCBI Taxonomy" id="643562"/>
    <lineage>
        <taxon>Bacteria</taxon>
        <taxon>Pseudomonadati</taxon>
        <taxon>Thermodesulfobacteriota</taxon>
        <taxon>Desulfovibrionia</taxon>
        <taxon>Desulfovibrionales</taxon>
        <taxon>Desulfovibrionaceae</taxon>
    </lineage>
</organism>
<dbReference type="Gene3D" id="1.10.10.10">
    <property type="entry name" value="Winged helix-like DNA-binding domain superfamily/Winged helix DNA-binding domain"/>
    <property type="match status" value="1"/>
</dbReference>
<dbReference type="InterPro" id="IPR036390">
    <property type="entry name" value="WH_DNA-bd_sf"/>
</dbReference>
<keyword evidence="3" id="KW-0804">Transcription</keyword>
<keyword evidence="2" id="KW-0238">DNA-binding</keyword>
<evidence type="ECO:0000313" key="5">
    <source>
        <dbReference type="EMBL" id="ADU63497.1"/>
    </source>
</evidence>
<dbReference type="CDD" id="cd07377">
    <property type="entry name" value="WHTH_GntR"/>
    <property type="match status" value="1"/>
</dbReference>
<dbReference type="SMART" id="SM00345">
    <property type="entry name" value="HTH_GNTR"/>
    <property type="match status" value="1"/>
</dbReference>
<dbReference type="Gene3D" id="1.20.120.530">
    <property type="entry name" value="GntR ligand-binding domain-like"/>
    <property type="match status" value="1"/>
</dbReference>
<evidence type="ECO:0000256" key="1">
    <source>
        <dbReference type="ARBA" id="ARBA00023015"/>
    </source>
</evidence>
<proteinExistence type="predicted"/>
<dbReference type="Proteomes" id="UP000002191">
    <property type="component" value="Chromosome"/>
</dbReference>
<name>E6VUY9_PSEA9</name>
<evidence type="ECO:0000256" key="2">
    <source>
        <dbReference type="ARBA" id="ARBA00023125"/>
    </source>
</evidence>
<sequence length="242" mass="26757">MEVRPVSRKGIYGDIVLQIQGMIDRGELRPGDRLPPERTLAGMFEVSRNTVREAIKALAEKDMVESRQGAGTYVREVDGERFVSTLAGIIMRGRPALRDIFEVRRLIEPEIAALAARHAAPRDIARIEAAFADQERAVRAGEPTADHDLLLHGLLAEAAGNVILCEMVKVLHEDFNQSRVEGLQSRERQEASLAAHRAIVEAVRGGHVMQAEKAMRDHLEEIEAIVFAGSRYSGHQTPSEVS</sequence>
<dbReference type="PRINTS" id="PR00035">
    <property type="entry name" value="HTHGNTR"/>
</dbReference>
<feature type="domain" description="HTH gntR-type" evidence="4">
    <location>
        <begin position="9"/>
        <end position="77"/>
    </location>
</feature>
<gene>
    <name evidence="5" type="ordered locus">Daes_2494</name>
</gene>
<reference evidence="5 6" key="2">
    <citation type="journal article" date="2014" name="Genome Announc.">
        <title>Complete Genome Sequence of the Subsurface, Mesophilic Sulfate-Reducing Bacterium Desulfovibrio aespoeensis Aspo-2.</title>
        <authorList>
            <person name="Pedersen K."/>
            <person name="Bengtsson A."/>
            <person name="Edlund J."/>
            <person name="Rabe L."/>
            <person name="Hazen T."/>
            <person name="Chakraborty R."/>
            <person name="Goodwin L."/>
            <person name="Shapiro N."/>
        </authorList>
    </citation>
    <scope>NUCLEOTIDE SEQUENCE [LARGE SCALE GENOMIC DNA]</scope>
    <source>
        <strain evidence="6">ATCC 700646 / DSM 10631 / Aspo-2</strain>
    </source>
</reference>
<dbReference type="KEGG" id="das:Daes_2494"/>
<dbReference type="HOGENOM" id="CLU_017584_9_5_7"/>
<dbReference type="PANTHER" id="PTHR43537:SF5">
    <property type="entry name" value="UXU OPERON TRANSCRIPTIONAL REGULATOR"/>
    <property type="match status" value="1"/>
</dbReference>
<dbReference type="GO" id="GO:0003700">
    <property type="term" value="F:DNA-binding transcription factor activity"/>
    <property type="evidence" value="ECO:0007669"/>
    <property type="project" value="InterPro"/>
</dbReference>
<dbReference type="InterPro" id="IPR008920">
    <property type="entry name" value="TF_FadR/GntR_C"/>
</dbReference>
<dbReference type="SUPFAM" id="SSF48008">
    <property type="entry name" value="GntR ligand-binding domain-like"/>
    <property type="match status" value="1"/>
</dbReference>
<evidence type="ECO:0000256" key="3">
    <source>
        <dbReference type="ARBA" id="ARBA00023163"/>
    </source>
</evidence>
<protein>
    <submittedName>
        <fullName evidence="5">GntR domain protein</fullName>
    </submittedName>
</protein>
<dbReference type="OrthoDB" id="5343675at2"/>
<evidence type="ECO:0000259" key="4">
    <source>
        <dbReference type="PROSITE" id="PS50949"/>
    </source>
</evidence>
<dbReference type="PROSITE" id="PS50949">
    <property type="entry name" value="HTH_GNTR"/>
    <property type="match status" value="1"/>
</dbReference>
<dbReference type="SMART" id="SM00895">
    <property type="entry name" value="FCD"/>
    <property type="match status" value="1"/>
</dbReference>